<keyword evidence="4 8" id="KW-0812">Transmembrane</keyword>
<dbReference type="PANTHER" id="PTHR38686">
    <property type="entry name" value="APOLIPOPROTEIN N-ACYLTRANSFERASE"/>
    <property type="match status" value="1"/>
</dbReference>
<proteinExistence type="inferred from homology"/>
<feature type="transmembrane region" description="Helical" evidence="8">
    <location>
        <begin position="62"/>
        <end position="85"/>
    </location>
</feature>
<accession>A0A381PDV0</accession>
<dbReference type="GO" id="GO:0042158">
    <property type="term" value="P:lipoprotein biosynthetic process"/>
    <property type="evidence" value="ECO:0007669"/>
    <property type="project" value="InterPro"/>
</dbReference>
<dbReference type="Gene3D" id="3.60.110.10">
    <property type="entry name" value="Carbon-nitrogen hydrolase"/>
    <property type="match status" value="1"/>
</dbReference>
<evidence type="ECO:0000313" key="10">
    <source>
        <dbReference type="EMBL" id="SUZ63653.1"/>
    </source>
</evidence>
<feature type="transmembrane region" description="Helical" evidence="8">
    <location>
        <begin position="105"/>
        <end position="124"/>
    </location>
</feature>
<dbReference type="InterPro" id="IPR045378">
    <property type="entry name" value="LNT_N"/>
</dbReference>
<reference evidence="10" key="1">
    <citation type="submission" date="2018-05" db="EMBL/GenBank/DDBJ databases">
        <authorList>
            <person name="Lanie J.A."/>
            <person name="Ng W.-L."/>
            <person name="Kazmierczak K.M."/>
            <person name="Andrzejewski T.M."/>
            <person name="Davidsen T.M."/>
            <person name="Wayne K.J."/>
            <person name="Tettelin H."/>
            <person name="Glass J.I."/>
            <person name="Rusch D."/>
            <person name="Podicherti R."/>
            <person name="Tsui H.-C.T."/>
            <person name="Winkler M.E."/>
        </authorList>
    </citation>
    <scope>NUCLEOTIDE SEQUENCE</scope>
</reference>
<dbReference type="PROSITE" id="PS50263">
    <property type="entry name" value="CN_HYDROLASE"/>
    <property type="match status" value="1"/>
</dbReference>
<dbReference type="PANTHER" id="PTHR38686:SF1">
    <property type="entry name" value="APOLIPOPROTEIN N-ACYLTRANSFERASE"/>
    <property type="match status" value="1"/>
</dbReference>
<evidence type="ECO:0000256" key="6">
    <source>
        <dbReference type="ARBA" id="ARBA00023136"/>
    </source>
</evidence>
<dbReference type="InterPro" id="IPR003010">
    <property type="entry name" value="C-N_Hydrolase"/>
</dbReference>
<evidence type="ECO:0000256" key="5">
    <source>
        <dbReference type="ARBA" id="ARBA00022989"/>
    </source>
</evidence>
<feature type="transmembrane region" description="Helical" evidence="8">
    <location>
        <begin position="424"/>
        <end position="441"/>
    </location>
</feature>
<dbReference type="Pfam" id="PF20154">
    <property type="entry name" value="LNT_N"/>
    <property type="match status" value="1"/>
</dbReference>
<evidence type="ECO:0000256" key="7">
    <source>
        <dbReference type="ARBA" id="ARBA00023315"/>
    </source>
</evidence>
<feature type="transmembrane region" description="Helical" evidence="8">
    <location>
        <begin position="35"/>
        <end position="55"/>
    </location>
</feature>
<feature type="non-terminal residue" evidence="10">
    <location>
        <position position="1"/>
    </location>
</feature>
<comment type="subcellular location">
    <subcellularLocation>
        <location evidence="1">Cell membrane</location>
        <topology evidence="1">Multi-pass membrane protein</topology>
    </subcellularLocation>
</comment>
<protein>
    <recommendedName>
        <fullName evidence="9">CN hydrolase domain-containing protein</fullName>
    </recommendedName>
</protein>
<organism evidence="10">
    <name type="scientific">marine metagenome</name>
    <dbReference type="NCBI Taxonomy" id="408172"/>
    <lineage>
        <taxon>unclassified sequences</taxon>
        <taxon>metagenomes</taxon>
        <taxon>ecological metagenomes</taxon>
    </lineage>
</organism>
<dbReference type="InterPro" id="IPR036526">
    <property type="entry name" value="C-N_Hydrolase_sf"/>
</dbReference>
<dbReference type="Pfam" id="PF00795">
    <property type="entry name" value="CN_hydrolase"/>
    <property type="match status" value="1"/>
</dbReference>
<dbReference type="GO" id="GO:0005886">
    <property type="term" value="C:plasma membrane"/>
    <property type="evidence" value="ECO:0007669"/>
    <property type="project" value="UniProtKB-SubCell"/>
</dbReference>
<evidence type="ECO:0000256" key="1">
    <source>
        <dbReference type="ARBA" id="ARBA00004651"/>
    </source>
</evidence>
<evidence type="ECO:0000259" key="9">
    <source>
        <dbReference type="PROSITE" id="PS50263"/>
    </source>
</evidence>
<dbReference type="CDD" id="cd07571">
    <property type="entry name" value="ALP_N-acyl_transferase"/>
    <property type="match status" value="1"/>
</dbReference>
<feature type="domain" description="CN hydrolase" evidence="9">
    <location>
        <begin position="171"/>
        <end position="411"/>
    </location>
</feature>
<dbReference type="NCBIfam" id="TIGR00546">
    <property type="entry name" value="lnt"/>
    <property type="match status" value="1"/>
</dbReference>
<dbReference type="GO" id="GO:0016410">
    <property type="term" value="F:N-acyltransferase activity"/>
    <property type="evidence" value="ECO:0007669"/>
    <property type="project" value="InterPro"/>
</dbReference>
<evidence type="ECO:0000256" key="8">
    <source>
        <dbReference type="SAM" id="Phobius"/>
    </source>
</evidence>
<dbReference type="SUPFAM" id="SSF56317">
    <property type="entry name" value="Carbon-nitrogen hydrolase"/>
    <property type="match status" value="1"/>
</dbReference>
<keyword evidence="3" id="KW-0808">Transferase</keyword>
<evidence type="ECO:0000256" key="4">
    <source>
        <dbReference type="ARBA" id="ARBA00022692"/>
    </source>
</evidence>
<dbReference type="InterPro" id="IPR004563">
    <property type="entry name" value="Apolipo_AcylTrfase"/>
</dbReference>
<dbReference type="HAMAP" id="MF_01148">
    <property type="entry name" value="Lnt"/>
    <property type="match status" value="1"/>
</dbReference>
<keyword evidence="5 8" id="KW-1133">Transmembrane helix</keyword>
<evidence type="ECO:0000256" key="3">
    <source>
        <dbReference type="ARBA" id="ARBA00022679"/>
    </source>
</evidence>
<keyword evidence="7" id="KW-0012">Acyltransferase</keyword>
<feature type="transmembrane region" description="Helical" evidence="8">
    <location>
        <begin position="136"/>
        <end position="156"/>
    </location>
</feature>
<keyword evidence="2" id="KW-1003">Cell membrane</keyword>
<gene>
    <name evidence="10" type="ORF">METZ01_LOCUS16507</name>
</gene>
<dbReference type="EMBL" id="UINC01000921">
    <property type="protein sequence ID" value="SUZ63653.1"/>
    <property type="molecule type" value="Genomic_DNA"/>
</dbReference>
<evidence type="ECO:0000256" key="2">
    <source>
        <dbReference type="ARBA" id="ARBA00022475"/>
    </source>
</evidence>
<name>A0A381PDV0_9ZZZZ</name>
<feature type="transmembrane region" description="Helical" evidence="8">
    <location>
        <begin position="7"/>
        <end position="29"/>
    </location>
</feature>
<sequence>VGYLVGFVTNVLALHWLSFNIGASFPVVFTSMMAAAIYLAIFWAIFSFLFSWIHLQSGAGLVLMPFLWVALEYGMSLGPMGFPWVSLATTQTDYLPVIQMAEWTGIYGISFWLVTVNVILYGLLTLPRAAWMPRVVRTAIVVIVIVWLTGYGRLVILPETDETKMVDVAVVQPNVGPHEKWQPDKRDWVFDRLDSLYMVAAESEPDLIIWPEAATPAFITKNFRRLNQLKQRIRQTGIPLLTGTVDWSSVKGRRAYHNSAALIREDGSIPVYHKQQLVPLGEFNPFARQLPASEELNLGHYTKGTEETIFQVNEVSFASIICFESVFPAIVNGLNRRGAQFLVIVVNDGWYGTSAEPYQHEAIARLRAIENRYPVVRSANTGISAVIDRRGREVKSMGIGETGVITASIMPVKEHTFYRRHGNWILPWSLFFSVVMIGVGWKRTRE</sequence>
<keyword evidence="6 8" id="KW-0472">Membrane</keyword>
<dbReference type="AlphaFoldDB" id="A0A381PDV0"/>